<dbReference type="SUPFAM" id="SSF56300">
    <property type="entry name" value="Metallo-dependent phosphatases"/>
    <property type="match status" value="1"/>
</dbReference>
<dbReference type="Pfam" id="PF00149">
    <property type="entry name" value="Metallophos"/>
    <property type="match status" value="1"/>
</dbReference>
<dbReference type="InterPro" id="IPR029052">
    <property type="entry name" value="Metallo-depent_PP-like"/>
</dbReference>
<evidence type="ECO:0000313" key="3">
    <source>
        <dbReference type="Proteomes" id="UP001606099"/>
    </source>
</evidence>
<feature type="domain" description="Calcineurin-like phosphoesterase" evidence="1">
    <location>
        <begin position="4"/>
        <end position="215"/>
    </location>
</feature>
<reference evidence="2 3" key="1">
    <citation type="submission" date="2024-08" db="EMBL/GenBank/DDBJ databases">
        <authorList>
            <person name="Lu H."/>
        </authorList>
    </citation>
    <scope>NUCLEOTIDE SEQUENCE [LARGE SCALE GENOMIC DNA]</scope>
    <source>
        <strain evidence="2 3">BYS180W</strain>
    </source>
</reference>
<proteinExistence type="predicted"/>
<dbReference type="PANTHER" id="PTHR37844">
    <property type="entry name" value="SER/THR PROTEIN PHOSPHATASE SUPERFAMILY (AFU_ORTHOLOGUE AFUA_1G14840)"/>
    <property type="match status" value="1"/>
</dbReference>
<name>A0ABW7FUD0_9BURK</name>
<dbReference type="Proteomes" id="UP001606099">
    <property type="component" value="Unassembled WGS sequence"/>
</dbReference>
<dbReference type="EMBL" id="JBIGHZ010000002">
    <property type="protein sequence ID" value="MFG6447898.1"/>
    <property type="molecule type" value="Genomic_DNA"/>
</dbReference>
<dbReference type="Gene3D" id="3.60.21.10">
    <property type="match status" value="1"/>
</dbReference>
<accession>A0ABW7FUD0</accession>
<dbReference type="PANTHER" id="PTHR37844:SF2">
    <property type="entry name" value="SER_THR PROTEIN PHOSPHATASE SUPERFAMILY (AFU_ORTHOLOGUE AFUA_1G14840)"/>
    <property type="match status" value="1"/>
</dbReference>
<sequence>MRFQLLSDLHLETEDFQPQAAPGAELLVLAGDIDSTWQGLERFARWPVPVLLVPGNHEFDGREITAARAELRARADALGLRLLDDEVYLHTDRQGRAVRVLGCTRWSDFDLFGSAERARSMRAASYFQRYMRARLGEAAFDAEAVRTLGLAQKAWLQQVLSQPFAGPTLVITHFAPSLRSADPRYGRQPTTASFCSNDEDLLPLAQMWVHGHVHWRPDYGFEHAAGRTRVVCNARGLAYKGEADGFDPLLCLDL</sequence>
<protein>
    <submittedName>
        <fullName evidence="2">Metallophosphoesterase</fullName>
    </submittedName>
</protein>
<keyword evidence="3" id="KW-1185">Reference proteome</keyword>
<organism evidence="2 3">
    <name type="scientific">Roseateles rivi</name>
    <dbReference type="NCBI Taxonomy" id="3299028"/>
    <lineage>
        <taxon>Bacteria</taxon>
        <taxon>Pseudomonadati</taxon>
        <taxon>Pseudomonadota</taxon>
        <taxon>Betaproteobacteria</taxon>
        <taxon>Burkholderiales</taxon>
        <taxon>Sphaerotilaceae</taxon>
        <taxon>Roseateles</taxon>
    </lineage>
</organism>
<evidence type="ECO:0000259" key="1">
    <source>
        <dbReference type="Pfam" id="PF00149"/>
    </source>
</evidence>
<comment type="caution">
    <text evidence="2">The sequence shown here is derived from an EMBL/GenBank/DDBJ whole genome shotgun (WGS) entry which is preliminary data.</text>
</comment>
<dbReference type="InterPro" id="IPR004843">
    <property type="entry name" value="Calcineurin-like_PHP"/>
</dbReference>
<evidence type="ECO:0000313" key="2">
    <source>
        <dbReference type="EMBL" id="MFG6447898.1"/>
    </source>
</evidence>
<dbReference type="RefSeq" id="WP_394459682.1">
    <property type="nucleotide sequence ID" value="NZ_JBIGHZ010000002.1"/>
</dbReference>
<gene>
    <name evidence="2" type="ORF">ACG0Z6_06510</name>
</gene>